<evidence type="ECO:0000259" key="11">
    <source>
        <dbReference type="Pfam" id="PF12019"/>
    </source>
</evidence>
<dbReference type="AlphaFoldDB" id="A0A4R4AKF4"/>
<dbReference type="Pfam" id="PF12019">
    <property type="entry name" value="GspH"/>
    <property type="match status" value="1"/>
</dbReference>
<evidence type="ECO:0000256" key="4">
    <source>
        <dbReference type="ARBA" id="ARBA00022481"/>
    </source>
</evidence>
<sequence length="151" mass="15882">MRAARAPGFTLVELLVVLAILGLVLAALPGAFSAALPGVEAKAAARRTVAALRLTRERAIREARAEALLVRPAAHRLEPPGAAPVQLPRRLALHLETARGELVGARAGAIRFFPDGSSSGGRIVLSAEGRGYQVGVHWLTGRVYMAPWSAP</sequence>
<evidence type="ECO:0000313" key="12">
    <source>
        <dbReference type="EMBL" id="TCW39908.1"/>
    </source>
</evidence>
<dbReference type="InterPro" id="IPR012902">
    <property type="entry name" value="N_methyl_site"/>
</dbReference>
<evidence type="ECO:0000256" key="6">
    <source>
        <dbReference type="ARBA" id="ARBA00022692"/>
    </source>
</evidence>
<keyword evidence="7" id="KW-1133">Transmembrane helix</keyword>
<evidence type="ECO:0000256" key="2">
    <source>
        <dbReference type="ARBA" id="ARBA00021549"/>
    </source>
</evidence>
<dbReference type="InterPro" id="IPR045584">
    <property type="entry name" value="Pilin-like"/>
</dbReference>
<keyword evidence="3" id="KW-1003">Cell membrane</keyword>
<keyword evidence="5" id="KW-0997">Cell inner membrane</keyword>
<gene>
    <name evidence="12" type="ORF">EDC29_101324</name>
</gene>
<name>A0A4R4AKF4_MARGR</name>
<keyword evidence="6" id="KW-0812">Transmembrane</keyword>
<dbReference type="GO" id="GO:0015627">
    <property type="term" value="C:type II protein secretion system complex"/>
    <property type="evidence" value="ECO:0007669"/>
    <property type="project" value="InterPro"/>
</dbReference>
<organism evidence="12 13">
    <name type="scientific">Marichromatium gracile</name>
    <name type="common">Chromatium gracile</name>
    <dbReference type="NCBI Taxonomy" id="1048"/>
    <lineage>
        <taxon>Bacteria</taxon>
        <taxon>Pseudomonadati</taxon>
        <taxon>Pseudomonadota</taxon>
        <taxon>Gammaproteobacteria</taxon>
        <taxon>Chromatiales</taxon>
        <taxon>Chromatiaceae</taxon>
        <taxon>Marichromatium</taxon>
    </lineage>
</organism>
<evidence type="ECO:0000256" key="3">
    <source>
        <dbReference type="ARBA" id="ARBA00022475"/>
    </source>
</evidence>
<keyword evidence="4" id="KW-0488">Methylation</keyword>
<protein>
    <recommendedName>
        <fullName evidence="2">Type II secretion system protein H</fullName>
    </recommendedName>
    <alternativeName>
        <fullName evidence="10">General secretion pathway protein H</fullName>
    </alternativeName>
</protein>
<evidence type="ECO:0000256" key="8">
    <source>
        <dbReference type="ARBA" id="ARBA00023136"/>
    </source>
</evidence>
<proteinExistence type="inferred from homology"/>
<evidence type="ECO:0000256" key="1">
    <source>
        <dbReference type="ARBA" id="ARBA00004377"/>
    </source>
</evidence>
<evidence type="ECO:0000256" key="10">
    <source>
        <dbReference type="ARBA" id="ARBA00030775"/>
    </source>
</evidence>
<accession>A0A4R4AKF4</accession>
<feature type="domain" description="General secretion pathway GspH" evidence="11">
    <location>
        <begin position="44"/>
        <end position="138"/>
    </location>
</feature>
<dbReference type="InterPro" id="IPR022346">
    <property type="entry name" value="T2SS_GspH"/>
</dbReference>
<dbReference type="GO" id="GO:0005886">
    <property type="term" value="C:plasma membrane"/>
    <property type="evidence" value="ECO:0007669"/>
    <property type="project" value="UniProtKB-SubCell"/>
</dbReference>
<keyword evidence="8" id="KW-0472">Membrane</keyword>
<comment type="caution">
    <text evidence="12">The sequence shown here is derived from an EMBL/GenBank/DDBJ whole genome shotgun (WGS) entry which is preliminary data.</text>
</comment>
<dbReference type="GO" id="GO:0015628">
    <property type="term" value="P:protein secretion by the type II secretion system"/>
    <property type="evidence" value="ECO:0007669"/>
    <property type="project" value="InterPro"/>
</dbReference>
<dbReference type="SUPFAM" id="SSF54523">
    <property type="entry name" value="Pili subunits"/>
    <property type="match status" value="1"/>
</dbReference>
<evidence type="ECO:0000256" key="7">
    <source>
        <dbReference type="ARBA" id="ARBA00022989"/>
    </source>
</evidence>
<comment type="similarity">
    <text evidence="9">Belongs to the GSP H family.</text>
</comment>
<reference evidence="12 13" key="1">
    <citation type="submission" date="2019-03" db="EMBL/GenBank/DDBJ databases">
        <title>Genomic Encyclopedia of Type Strains, Phase IV (KMG-IV): sequencing the most valuable type-strain genomes for metagenomic binning, comparative biology and taxonomic classification.</title>
        <authorList>
            <person name="Goeker M."/>
        </authorList>
    </citation>
    <scope>NUCLEOTIDE SEQUENCE [LARGE SCALE GENOMIC DNA]</scope>
    <source>
        <strain evidence="12 13">DSM 203</strain>
    </source>
</reference>
<evidence type="ECO:0000256" key="5">
    <source>
        <dbReference type="ARBA" id="ARBA00022519"/>
    </source>
</evidence>
<evidence type="ECO:0000313" key="13">
    <source>
        <dbReference type="Proteomes" id="UP000295247"/>
    </source>
</evidence>
<dbReference type="NCBIfam" id="TIGR02532">
    <property type="entry name" value="IV_pilin_GFxxxE"/>
    <property type="match status" value="1"/>
</dbReference>
<dbReference type="EMBL" id="SMDC01000001">
    <property type="protein sequence ID" value="TCW39908.1"/>
    <property type="molecule type" value="Genomic_DNA"/>
</dbReference>
<dbReference type="Proteomes" id="UP000295247">
    <property type="component" value="Unassembled WGS sequence"/>
</dbReference>
<evidence type="ECO:0000256" key="9">
    <source>
        <dbReference type="ARBA" id="ARBA00025772"/>
    </source>
</evidence>
<dbReference type="RefSeq" id="WP_132228293.1">
    <property type="nucleotide sequence ID" value="NZ_NRRH01000001.1"/>
</dbReference>
<dbReference type="Pfam" id="PF07963">
    <property type="entry name" value="N_methyl"/>
    <property type="match status" value="1"/>
</dbReference>
<comment type="subcellular location">
    <subcellularLocation>
        <location evidence="1">Cell inner membrane</location>
        <topology evidence="1">Single-pass membrane protein</topology>
    </subcellularLocation>
</comment>